<proteinExistence type="evidence at transcript level"/>
<dbReference type="EMBL" id="EU780113">
    <property type="protein sequence ID" value="ACI45967.1"/>
    <property type="molecule type" value="mRNA"/>
</dbReference>
<accession>B6SCG5</accession>
<sequence length="135" mass="15443">LRYLLVRTCTYVEPHFLLPCFREVQPRTEKKSPKNIDSPDVQPVVAICSRSWQRCCCFCSFYFGSVYTGYRTVQPFSPGPIVSKRRSFGDTFTTHYIPSNSPVHRCEHSQRSLEPARGTAYLSISLCISSPHAFL</sequence>
<name>B6SCG5_CLOSI</name>
<evidence type="ECO:0000313" key="1">
    <source>
        <dbReference type="EMBL" id="ACI45967.1"/>
    </source>
</evidence>
<organism evidence="1">
    <name type="scientific">Clonorchis sinensis</name>
    <name type="common">Chinese liver fluke</name>
    <dbReference type="NCBI Taxonomy" id="79923"/>
    <lineage>
        <taxon>Eukaryota</taxon>
        <taxon>Metazoa</taxon>
        <taxon>Spiralia</taxon>
        <taxon>Lophotrochozoa</taxon>
        <taxon>Platyhelminthes</taxon>
        <taxon>Trematoda</taxon>
        <taxon>Digenea</taxon>
        <taxon>Opisthorchiida</taxon>
        <taxon>Opisthorchiata</taxon>
        <taxon>Opisthorchiidae</taxon>
        <taxon>Clonorchis</taxon>
    </lineage>
</organism>
<protein>
    <submittedName>
        <fullName evidence="1">Uncharacterized protein</fullName>
    </submittedName>
</protein>
<reference evidence="1" key="1">
    <citation type="journal article" date="2008" name="Parasitol. Res.">
        <title>Bile-induced genes in Clonorchis sinensis metacercariae.</title>
        <authorList>
            <person name="Kim T.I."/>
            <person name="Cho P.Y."/>
            <person name="Yoo W.G."/>
            <person name="Li S."/>
            <person name="Hong S.J."/>
        </authorList>
    </citation>
    <scope>NUCLEOTIDE SEQUENCE</scope>
</reference>
<feature type="non-terminal residue" evidence="1">
    <location>
        <position position="1"/>
    </location>
</feature>
<dbReference type="AlphaFoldDB" id="B6SCG5"/>